<protein>
    <submittedName>
        <fullName evidence="1">Uncharacterized protein</fullName>
    </submittedName>
</protein>
<gene>
    <name evidence="2" type="ORF">KsCSTR_01450</name>
    <name evidence="1" type="ORF">kustc0312</name>
</gene>
<evidence type="ECO:0000313" key="3">
    <source>
        <dbReference type="Proteomes" id="UP000501926"/>
    </source>
</evidence>
<name>Q1PUZ6_KUEST</name>
<reference evidence="2 3" key="3">
    <citation type="submission" date="2020-02" db="EMBL/GenBank/DDBJ databases">
        <title>Newly sequenced genome of strain CSTR1 showed variability in Candidatus Kuenenia stuttgartiensis genomes.</title>
        <authorList>
            <person name="Ding C."/>
            <person name="Adrian L."/>
        </authorList>
    </citation>
    <scope>NUCLEOTIDE SEQUENCE [LARGE SCALE GENOMIC DNA]</scope>
    <source>
        <strain evidence="2 3">CSTR1</strain>
    </source>
</reference>
<accession>Q1PUZ6</accession>
<reference evidence="1" key="2">
    <citation type="submission" date="2006-01" db="EMBL/GenBank/DDBJ databases">
        <authorList>
            <person name="Genoscope"/>
        </authorList>
    </citation>
    <scope>NUCLEOTIDE SEQUENCE</scope>
</reference>
<organism evidence="1">
    <name type="scientific">Kuenenia stuttgartiensis</name>
    <dbReference type="NCBI Taxonomy" id="174633"/>
    <lineage>
        <taxon>Bacteria</taxon>
        <taxon>Pseudomonadati</taxon>
        <taxon>Planctomycetota</taxon>
        <taxon>Candidatus Brocadiia</taxon>
        <taxon>Candidatus Brocadiales</taxon>
        <taxon>Candidatus Brocadiaceae</taxon>
        <taxon>Candidatus Kuenenia</taxon>
    </lineage>
</organism>
<dbReference type="EMBL" id="CT573073">
    <property type="protein sequence ID" value="CAJ71057.1"/>
    <property type="molecule type" value="Genomic_DNA"/>
</dbReference>
<dbReference type="AlphaFoldDB" id="Q1PUZ6"/>
<evidence type="ECO:0000313" key="2">
    <source>
        <dbReference type="EMBL" id="QII09524.1"/>
    </source>
</evidence>
<evidence type="ECO:0000313" key="1">
    <source>
        <dbReference type="EMBL" id="CAJ71057.1"/>
    </source>
</evidence>
<sequence length="65" mass="7836">MFCERDIYQLFQATVFFAHPKENPLKFLVWNSRRILVFKAHTRTIFLFIKLMHPVFSSIIPPLKL</sequence>
<dbReference type="Proteomes" id="UP000501926">
    <property type="component" value="Chromosome"/>
</dbReference>
<proteinExistence type="predicted"/>
<dbReference type="EMBL" id="CP049055">
    <property type="protein sequence ID" value="QII09524.1"/>
    <property type="molecule type" value="Genomic_DNA"/>
</dbReference>
<reference evidence="1" key="1">
    <citation type="journal article" date="2006" name="Nature">
        <title>Deciphering the evolution and metabolism of an anammox bacterium from a community genome.</title>
        <authorList>
            <person name="Strous M."/>
            <person name="Pelletier E."/>
            <person name="Mangenot S."/>
            <person name="Rattei T."/>
            <person name="Lehner A."/>
            <person name="Taylor M.W."/>
            <person name="Horn M."/>
            <person name="Daims H."/>
            <person name="Bartol-Mavel D."/>
            <person name="Wincker P."/>
            <person name="Barbe V."/>
            <person name="Fonknechten N."/>
            <person name="Vallenet D."/>
            <person name="Segurens B."/>
            <person name="Schenowitz-Truong C."/>
            <person name="Medigue C."/>
            <person name="Collingro A."/>
            <person name="Snel B."/>
            <person name="Dutilh B.E."/>
            <person name="OpDenCamp H.J.M."/>
            <person name="vanDerDrift C."/>
            <person name="Cirpus I."/>
            <person name="vanDePas-Schoonen K.T."/>
            <person name="Harhangi H.R."/>
            <person name="vanNiftrik L."/>
            <person name="Schmid M."/>
            <person name="Keltjens J."/>
            <person name="vanDeVossenberg J."/>
            <person name="Kartal B."/>
            <person name="Meier H."/>
            <person name="Frishman D."/>
            <person name="Huynen M.A."/>
            <person name="Mewes H."/>
            <person name="Weissenbach J."/>
            <person name="Jetten M.S.M."/>
            <person name="Wagner M."/>
            <person name="LePaslier D."/>
        </authorList>
    </citation>
    <scope>NUCLEOTIDE SEQUENCE</scope>
</reference>